<feature type="transmembrane region" description="Helical" evidence="12">
    <location>
        <begin position="149"/>
        <end position="167"/>
    </location>
</feature>
<keyword evidence="4" id="KW-1003">Cell membrane</keyword>
<feature type="domain" description="Piezo TM25-28" evidence="14">
    <location>
        <begin position="1195"/>
        <end position="1413"/>
    </location>
</feature>
<feature type="compositionally biased region" description="Acidic residues" evidence="11">
    <location>
        <begin position="2002"/>
        <end position="2012"/>
    </location>
</feature>
<feature type="transmembrane region" description="Helical" evidence="12">
    <location>
        <begin position="785"/>
        <end position="802"/>
    </location>
</feature>
<feature type="compositionally biased region" description="Polar residues" evidence="11">
    <location>
        <begin position="2178"/>
        <end position="2190"/>
    </location>
</feature>
<dbReference type="Pfam" id="PF24871">
    <property type="entry name" value="Piezo_TM1-24"/>
    <property type="match status" value="3"/>
</dbReference>
<feature type="coiled-coil region" evidence="10">
    <location>
        <begin position="1387"/>
        <end position="1414"/>
    </location>
</feature>
<feature type="compositionally biased region" description="Low complexity" evidence="11">
    <location>
        <begin position="1461"/>
        <end position="1477"/>
    </location>
</feature>
<feature type="transmembrane region" description="Helical" evidence="12">
    <location>
        <begin position="2345"/>
        <end position="2369"/>
    </location>
</feature>
<keyword evidence="9" id="KW-0407">Ion channel</keyword>
<feature type="region of interest" description="Disordered" evidence="11">
    <location>
        <begin position="2033"/>
        <end position="2052"/>
    </location>
</feature>
<evidence type="ECO:0000313" key="18">
    <source>
        <dbReference type="EMBL" id="TPP60847.1"/>
    </source>
</evidence>
<evidence type="ECO:0000259" key="14">
    <source>
        <dbReference type="Pfam" id="PF15917"/>
    </source>
</evidence>
<feature type="transmembrane region" description="Helical" evidence="12">
    <location>
        <begin position="1090"/>
        <end position="1111"/>
    </location>
</feature>
<evidence type="ECO:0000256" key="2">
    <source>
        <dbReference type="ARBA" id="ARBA00007821"/>
    </source>
</evidence>
<feature type="transmembrane region" description="Helical" evidence="12">
    <location>
        <begin position="2647"/>
        <end position="2665"/>
    </location>
</feature>
<feature type="transmembrane region" description="Helical" evidence="12">
    <location>
        <begin position="210"/>
        <end position="228"/>
    </location>
</feature>
<feature type="transmembrane region" description="Helical" evidence="12">
    <location>
        <begin position="489"/>
        <end position="510"/>
    </location>
</feature>
<feature type="transmembrane region" description="Helical" evidence="12">
    <location>
        <begin position="918"/>
        <end position="937"/>
    </location>
</feature>
<feature type="transmembrane region" description="Helical" evidence="12">
    <location>
        <begin position="977"/>
        <end position="997"/>
    </location>
</feature>
<feature type="domain" description="Piezo non-specific cation channel cap" evidence="13">
    <location>
        <begin position="2862"/>
        <end position="3166"/>
    </location>
</feature>
<feature type="transmembrane region" description="Helical" evidence="12">
    <location>
        <begin position="95"/>
        <end position="115"/>
    </location>
</feature>
<feature type="domain" description="Piezo TM1-24" evidence="16">
    <location>
        <begin position="1"/>
        <end position="279"/>
    </location>
</feature>
<feature type="region of interest" description="Disordered" evidence="11">
    <location>
        <begin position="1792"/>
        <end position="1840"/>
    </location>
</feature>
<dbReference type="InterPro" id="IPR056768">
    <property type="entry name" value="THU_Piezo"/>
</dbReference>
<feature type="transmembrane region" description="Helical" evidence="12">
    <location>
        <begin position="541"/>
        <end position="563"/>
    </location>
</feature>
<dbReference type="Proteomes" id="UP000316759">
    <property type="component" value="Unassembled WGS sequence"/>
</dbReference>
<feature type="transmembrane region" description="Helical" evidence="12">
    <location>
        <begin position="466"/>
        <end position="482"/>
    </location>
</feature>
<keyword evidence="6 12" id="KW-1133">Transmembrane helix</keyword>
<comment type="subcellular location">
    <subcellularLocation>
        <location evidence="1">Cell membrane</location>
        <topology evidence="1">Multi-pass membrane protein</topology>
    </subcellularLocation>
</comment>
<feature type="transmembrane region" description="Helical" evidence="12">
    <location>
        <begin position="2454"/>
        <end position="2472"/>
    </location>
</feature>
<organism evidence="18 19">
    <name type="scientific">Fasciola gigantica</name>
    <name type="common">Giant liver fluke</name>
    <dbReference type="NCBI Taxonomy" id="46835"/>
    <lineage>
        <taxon>Eukaryota</taxon>
        <taxon>Metazoa</taxon>
        <taxon>Spiralia</taxon>
        <taxon>Lophotrochozoa</taxon>
        <taxon>Platyhelminthes</taxon>
        <taxon>Trematoda</taxon>
        <taxon>Digenea</taxon>
        <taxon>Plagiorchiida</taxon>
        <taxon>Echinostomata</taxon>
        <taxon>Echinostomatoidea</taxon>
        <taxon>Fasciolidae</taxon>
        <taxon>Fasciola</taxon>
    </lineage>
</organism>
<evidence type="ECO:0000256" key="9">
    <source>
        <dbReference type="ARBA" id="ARBA00023303"/>
    </source>
</evidence>
<dbReference type="InterPro" id="IPR031805">
    <property type="entry name" value="Piezo_TM25-28"/>
</dbReference>
<feature type="transmembrane region" description="Helical" evidence="12">
    <location>
        <begin position="2401"/>
        <end position="2419"/>
    </location>
</feature>
<feature type="transmembrane region" description="Helical" evidence="12">
    <location>
        <begin position="2789"/>
        <end position="2809"/>
    </location>
</feature>
<evidence type="ECO:0000313" key="19">
    <source>
        <dbReference type="Proteomes" id="UP000316759"/>
    </source>
</evidence>
<feature type="compositionally biased region" description="Polar residues" evidence="11">
    <location>
        <begin position="3278"/>
        <end position="3294"/>
    </location>
</feature>
<keyword evidence="8 12" id="KW-0472">Membrane</keyword>
<gene>
    <name evidence="18" type="ORF">FGIG_01349</name>
</gene>
<feature type="region of interest" description="Disordered" evidence="11">
    <location>
        <begin position="305"/>
        <end position="358"/>
    </location>
</feature>
<feature type="transmembrane region" description="Helical" evidence="12">
    <location>
        <begin position="2375"/>
        <end position="2394"/>
    </location>
</feature>
<comment type="caution">
    <text evidence="18">The sequence shown here is derived from an EMBL/GenBank/DDBJ whole genome shotgun (WGS) entry which is preliminary data.</text>
</comment>
<feature type="transmembrane region" description="Helical" evidence="12">
    <location>
        <begin position="1054"/>
        <end position="1078"/>
    </location>
</feature>
<dbReference type="Pfam" id="PF23188">
    <property type="entry name" value="THU_Piezo1"/>
    <property type="match status" value="1"/>
</dbReference>
<keyword evidence="5 12" id="KW-0812">Transmembrane</keyword>
<proteinExistence type="inferred from homology"/>
<feature type="domain" description="Piezo TM1-24" evidence="16">
    <location>
        <begin position="428"/>
        <end position="585"/>
    </location>
</feature>
<dbReference type="PANTHER" id="PTHR47049:SF2">
    <property type="entry name" value="PIEZO-TYPE MECHANOSENSITIVE ION CHANNEL HOMOLOG"/>
    <property type="match status" value="1"/>
</dbReference>
<feature type="region of interest" description="Disordered" evidence="11">
    <location>
        <begin position="252"/>
        <end position="275"/>
    </location>
</feature>
<feature type="transmembrane region" description="Helical" evidence="12">
    <location>
        <begin position="437"/>
        <end position="460"/>
    </location>
</feature>
<dbReference type="GO" id="GO:0008381">
    <property type="term" value="F:mechanosensitive monoatomic ion channel activity"/>
    <property type="evidence" value="ECO:0007669"/>
    <property type="project" value="InterPro"/>
</dbReference>
<dbReference type="EMBL" id="SUNJ01008882">
    <property type="protein sequence ID" value="TPP60847.1"/>
    <property type="molecule type" value="Genomic_DNA"/>
</dbReference>
<dbReference type="STRING" id="46835.A0A504YS87"/>
<name>A0A504YS87_FASGI</name>
<feature type="compositionally biased region" description="Polar residues" evidence="11">
    <location>
        <begin position="3210"/>
        <end position="3222"/>
    </location>
</feature>
<evidence type="ECO:0000256" key="12">
    <source>
        <dbReference type="SAM" id="Phobius"/>
    </source>
</evidence>
<comment type="similarity">
    <text evidence="2">Belongs to the PIEZO (TC 1.A.75) family.</text>
</comment>
<evidence type="ECO:0000256" key="10">
    <source>
        <dbReference type="SAM" id="Coils"/>
    </source>
</evidence>
<evidence type="ECO:0000259" key="17">
    <source>
        <dbReference type="Pfam" id="PF24874"/>
    </source>
</evidence>
<feature type="region of interest" description="Disordered" evidence="11">
    <location>
        <begin position="1560"/>
        <end position="1586"/>
    </location>
</feature>
<feature type="compositionally biased region" description="Polar residues" evidence="11">
    <location>
        <begin position="1572"/>
        <end position="1581"/>
    </location>
</feature>
<feature type="transmembrane region" description="Helical" evidence="12">
    <location>
        <begin position="2716"/>
        <end position="2734"/>
    </location>
</feature>
<feature type="transmembrane region" description="Helical" evidence="12">
    <location>
        <begin position="728"/>
        <end position="748"/>
    </location>
</feature>
<feature type="transmembrane region" description="Helical" evidence="12">
    <location>
        <begin position="1269"/>
        <end position="1291"/>
    </location>
</feature>
<dbReference type="InterPro" id="IPR056770">
    <property type="entry name" value="Piezo_THU9_anchor"/>
</dbReference>
<evidence type="ECO:0000259" key="16">
    <source>
        <dbReference type="Pfam" id="PF24871"/>
    </source>
</evidence>
<feature type="compositionally biased region" description="Acidic residues" evidence="11">
    <location>
        <begin position="1813"/>
        <end position="1835"/>
    </location>
</feature>
<evidence type="ECO:0000256" key="7">
    <source>
        <dbReference type="ARBA" id="ARBA00023065"/>
    </source>
</evidence>
<feature type="compositionally biased region" description="Polar residues" evidence="11">
    <location>
        <begin position="1444"/>
        <end position="1457"/>
    </location>
</feature>
<protein>
    <submittedName>
        <fullName evidence="18">Piezo-type mechanosensitive ion channel component</fullName>
    </submittedName>
</protein>
<feature type="compositionally biased region" description="Basic residues" evidence="11">
    <location>
        <begin position="1673"/>
        <end position="1684"/>
    </location>
</feature>
<evidence type="ECO:0000256" key="1">
    <source>
        <dbReference type="ARBA" id="ARBA00004651"/>
    </source>
</evidence>
<feature type="compositionally biased region" description="Low complexity" evidence="11">
    <location>
        <begin position="1792"/>
        <end position="1805"/>
    </location>
</feature>
<dbReference type="OrthoDB" id="303066at2759"/>
<feature type="transmembrane region" description="Helical" evidence="12">
    <location>
        <begin position="121"/>
        <end position="137"/>
    </location>
</feature>
<sequence>MRLVLPDILILGVSVIALVYFSGRSRRTLLFAISNAAKNLRPMNTNSSDAEANLNRSNSCHPRHHPFGHVMGRRRTTLNFTRDWDDRRRKMWRAWAVDTVCTIFTVVLICATGITSPSVTSAVYLLSFLGICTYWACRSKVNATPFASLRIFLAVYSWLHVCLYYLYQFPFFQTFCKDGDFLARLLGLYYIMQTSCDKPGEILFPNDMRVVHYIAPPLTMLLYYVLVLETRRWLDSREQANKLVISSQQFPESSNWDQNESGSHVEPTQDDETRTLRNLTCPSIEEVHASSESTSTVKITSRASVSSLCGELNTEPSTSKTKGADIQSTSKPAQSARDTTHEGTKSMTVRSLSHEETSAVQKEHVIEAQDEKNPYEAQADTELVRLVDTSQTVRSKLSRMIVRRLQPHFDVLFGLTPPFLSTMYGTDNSNVRNERPLLLSLHYSAIRNSYILTLISMMAWSVTYRSWLSFILLLSACILWIMPNSRLACLYASPLIVLYAIVLILIQYVFGMNLTSEELPQSVTPDGLRLSELGMQRWENAIGALSLQITYLICFWLTLRLFVMDHSLNRLTARLSTERFYLENRPKSPAPSSSSMHVGHSPWARGFNRSPVRGHRPTAHLRFSMSEELLRGLFSLPNDAVNPGRAAAAASFGFAMPFGTVDNTAYQKFTEVLRSLCVKYWIVVCCLSMLLISLQQPVVIFRIVYMMMLIYFLFVFQVSYSFWRRQMLFFWWINVVYSMAVLLCIYTYQFQNSPTLWRKFTGLSEEVLKDIGLETFHSAALFQRLLTPVVFLVVIILQVHYFHEPFLKRSALDRFRSVPQQENEASGSLLHRGHTSLPSVSTSTSLSNFMEDVNSMFQTVVSKLTSWAVSLTNCCWRFLEIHWIKVIALAILLNAVNEVAAPHLISLVLMVTCFPFPYLHGFLATIMFFWTGLQVLCKMCFQLSFVPGNLSLPCDVSHNTSQMDNPTWIGLTKINDFYHYSLPMGMVMIVCVCWHAIAYRQRQFYSGPCNVRPREGIVFPRVTIDSMGYDLLNVVKFAVNYGFYKFGLELCYCITVVTACLRADAFSVLYLILMLMFLFTPREVCARLWLPYLVILAALIPIQYAGCVGLPPGLCLTYPWITGSQDTDNLLQWLFLPGIYGSPNARKLTADFFQFVAVALQYHVFKIEQRPDAESYGGGPNRPVLANTPPGENEKDFISSKESYLDYMRHAVFYWSYWVSLAIVLATGVTWITLFCLGYMILSFIYLWMGQNVMLRKRINLIKSWNVIIGYNFCVILAKCSLQVVGCVYWTRLANQCWFVQLFGVQCMDPLSWSKFPPPAYDEECVTVSSGLHWDVFCFLFILFQRKIFMTRSFSHVVLDLNVQSQFASRGAYLINRKLMLVISEQAAREQRSLEKIREKLDVIQRRQAALGRNTANINEHYIMLRSGDYYLFEGDPEEDDIHLNSSKEQSSPSGGESSTRRPTSSSVTVSRTRCSVPATTRRGTIHFSEDQLLSHSQSTDPMLPSSGGTDPQGTNNILPQDSLSALSPGFNLQQLHLFGALPNVEPSVVDLLANYTDPYTTSNKPEEDVSLTESSNNNPRSLGHRRMRSHPEYLRRNFDTTLISPSAEVPTDRLPSVSHLNVVPHQLRSVRTSPIQLVDHANLARTPARQLRAADGTDRRRTQKSSDTTNPMKRKPYQTHRRLSSASAALMPIGPSSGVMAPDASVRPVRRPIATAQTKRASFLPAGSISMVTDRKLDPVEALEMTKLPGRKSSLPTGVAEGDHTLSSMQSKCVVDGPPIIASVAPVCATTSTTTKQSSGKISSPVSSFDRADEEDAGQEADWDSDEGEDEDDANPVNFSASRLNPLQLLNRAMELGACSTVRHYRRSMLSQPPYSRSRQQFQMGELGSGSNEDPHLPDGYTRSNLRPKLKHGSFAGHAHALLGQQLDSDIVGPRHMSLQHIVRSPGRLLRDSVVGQEVPTSVSTIPSVFNSESNVSQVNQSSLLGRLWRKQAHLSSLASLEDDEDADEATTDGGTLQLDGRRSSGINRVASASRPGVRRQHGITEYDPPSISSYLDSMSVEALSRSIGSRYPPSTQTAPTDSHVHMESPQRRLPPNTGFRQVVVPNVPPSDSLQIQSVTTTRTVRVQKPNERDISFVKRGPRTTTNMSRARRSDLEDTFSESSFYLKYRLSDLSQTEDGARSESGSRCQSRDTIDVTQGSIQQREEGCWSKFKASCMIGYMFIISSVDSLIRLLNGLTRQYRRIRRTIDQEKRLVKRRLIANIDATQEHSRHHLEAAMFEVVANTAEQLQPLMRNNVESAPCTNRDLPHEHMRSEHYTVPMGSTYQHHYQREKAFRQSRSHAFLLLIAMGNLAIVYSEWFCYFLLILNHMRSSTILSLPYPLTVFLWGMLSVPRPTKTFWIFLITYTEVVIVIKYIFQFRFIYFNDPLEKPSVSAEALWLPRLFGLDKNDHYALFDLIQLISLFLHRGYLKNNGLWRDHTEFAQDLELVVEENRAAQMRRASRHSVERPKRESSSHAVLEGENSNNQVLSTSQQLSTINPRMSATGKSWNPFAKLHRFYLKMTDPRYNKKVDVYIYMFLCEFIAFWIMIFGYVSFGPSTGMGDNAFEFIKSNRIPLPFISMLLVQFIFIIIDRGLFLQKQVLGKFIFQIIHVLLIHGWLSFILPHITRSPFNASVAPQLLYLIKCVYFSLSAYQIRSGYPHRILGNFLTKNYNYLNLILFKGYLIIPFLYELRNVMDWMWTRSALSLYHWMELEDIYAKIFVLKCWRRSEIAYPTPRGVNRPAGKKALVGGLLLSFFFLCFWGPMALSSFIGATFDFNPPVLCTFSISFGGFPPIFEFTSREGNILRISESVHLDFKRCHEKDKQTFGFLNNFEAKDVRYITIDGFSGNIWAITPPSHSTLREKLADSKSDLLLHFHMRCRRHTKEIQTGQTSVEDIFSRRLGSNEKHQLLRVLNQSTSVEGLEESASSQEEPSFRTTDPVVLDATMPRYVLLRKDRLRAAYAKLGQKETYVNVSFNIHHDRLQTQSWWELKEREGPEPVDPCFEVLRGSVLGSKQRAAAKVLSIVTYNERVSDSLFGKVFSNYGIIGMYAAYIFLANRLLRTIYSNISYVIRLEELPHVDRILNLCNEIYLVRENNLLRLEEQLVAKLFFLYRSSETMIKWTRHPKHIIDKFTDKPEPSAPPPPPRDSRSELNPDEPNNVSERRTSHSAGMTGTFGANQSGWNQYTDRAWFLSSPPVANPVVRLRARRSIVDSPGDNTEGNETRRRTVRGACGHSRQSSQDAENSCPTSLSTRRTDTALAATRKPSR</sequence>
<feature type="compositionally biased region" description="Polar residues" evidence="11">
    <location>
        <begin position="314"/>
        <end position="337"/>
    </location>
</feature>
<feature type="region of interest" description="Disordered" evidence="11">
    <location>
        <begin position="2501"/>
        <end position="2521"/>
    </location>
</feature>
<feature type="compositionally biased region" description="Polar residues" evidence="11">
    <location>
        <begin position="1492"/>
        <end position="1523"/>
    </location>
</feature>
<feature type="domain" description="Piezo THU9 and anchor" evidence="17">
    <location>
        <begin position="2573"/>
        <end position="2811"/>
    </location>
</feature>
<keyword evidence="10" id="KW-0175">Coiled coil</keyword>
<evidence type="ECO:0000259" key="13">
    <source>
        <dbReference type="Pfam" id="PF12166"/>
    </source>
</evidence>
<dbReference type="Pfam" id="PF15917">
    <property type="entry name" value="Piezo_TM25-28"/>
    <property type="match status" value="1"/>
</dbReference>
<dbReference type="PANTHER" id="PTHR47049">
    <property type="entry name" value="PIEZO-TYPE MECHANOSENSITIVE ION CHANNEL HOMOLOG"/>
    <property type="match status" value="1"/>
</dbReference>
<keyword evidence="3" id="KW-0813">Transport</keyword>
<evidence type="ECO:0000259" key="15">
    <source>
        <dbReference type="Pfam" id="PF23188"/>
    </source>
</evidence>
<feature type="transmembrane region" description="Helical" evidence="12">
    <location>
        <begin position="2575"/>
        <end position="2596"/>
    </location>
</feature>
<evidence type="ECO:0000256" key="4">
    <source>
        <dbReference type="ARBA" id="ARBA00022475"/>
    </source>
</evidence>
<feature type="compositionally biased region" description="Low complexity" evidence="11">
    <location>
        <begin position="3300"/>
        <end position="3310"/>
    </location>
</feature>
<feature type="transmembrane region" description="Helical" evidence="12">
    <location>
        <begin position="676"/>
        <end position="693"/>
    </location>
</feature>
<evidence type="ECO:0000256" key="3">
    <source>
        <dbReference type="ARBA" id="ARBA00022448"/>
    </source>
</evidence>
<accession>A0A504YS87</accession>
<feature type="region of interest" description="Disordered" evidence="11">
    <location>
        <begin position="2001"/>
        <end position="2028"/>
    </location>
</feature>
<keyword evidence="7" id="KW-0406">Ion transport</keyword>
<dbReference type="GO" id="GO:0005886">
    <property type="term" value="C:plasma membrane"/>
    <property type="evidence" value="ECO:0007669"/>
    <property type="project" value="UniProtKB-SubCell"/>
</dbReference>
<evidence type="ECO:0000256" key="8">
    <source>
        <dbReference type="ARBA" id="ARBA00023136"/>
    </source>
</evidence>
<feature type="region of interest" description="Disordered" evidence="11">
    <location>
        <begin position="1441"/>
        <end position="1523"/>
    </location>
</feature>
<feature type="compositionally biased region" description="Basic and acidic residues" evidence="11">
    <location>
        <begin position="2506"/>
        <end position="2516"/>
    </location>
</feature>
<feature type="region of interest" description="Disordered" evidence="11">
    <location>
        <begin position="2070"/>
        <end position="2098"/>
    </location>
</feature>
<feature type="region of interest" description="Disordered" evidence="11">
    <location>
        <begin position="2178"/>
        <end position="2200"/>
    </location>
</feature>
<keyword evidence="19" id="KW-1185">Reference proteome</keyword>
<feature type="transmembrane region" description="Helical" evidence="12">
    <location>
        <begin position="2616"/>
        <end position="2635"/>
    </location>
</feature>
<feature type="region of interest" description="Disordered" evidence="11">
    <location>
        <begin position="1871"/>
        <end position="1898"/>
    </location>
</feature>
<dbReference type="InterPro" id="IPR056769">
    <property type="entry name" value="Piezo_TM1-24"/>
</dbReference>
<feature type="transmembrane region" description="Helical" evidence="12">
    <location>
        <begin position="2219"/>
        <end position="2239"/>
    </location>
</feature>
<feature type="domain" description="Piezo TM1-24" evidence="16">
    <location>
        <begin position="662"/>
        <end position="808"/>
    </location>
</feature>
<dbReference type="Pfam" id="PF24874">
    <property type="entry name" value="Piezo_THU9_anchor"/>
    <property type="match status" value="1"/>
</dbReference>
<feature type="compositionally biased region" description="Polar residues" evidence="11">
    <location>
        <begin position="252"/>
        <end position="262"/>
    </location>
</feature>
<feature type="compositionally biased region" description="Polar residues" evidence="11">
    <location>
        <begin position="1871"/>
        <end position="1884"/>
    </location>
</feature>
<dbReference type="InterPro" id="IPR031334">
    <property type="entry name" value="Piezo_cap_dom"/>
</dbReference>
<evidence type="ECO:0000256" key="11">
    <source>
        <dbReference type="SAM" id="MobiDB-lite"/>
    </source>
</evidence>
<feature type="region of interest" description="Disordered" evidence="11">
    <location>
        <begin position="3252"/>
        <end position="3310"/>
    </location>
</feature>
<feature type="transmembrane region" description="Helical" evidence="12">
    <location>
        <begin position="6"/>
        <end position="23"/>
    </location>
</feature>
<dbReference type="InterPro" id="IPR027272">
    <property type="entry name" value="Piezo"/>
</dbReference>
<feature type="domain" description="Piezo transmembrane helical unit" evidence="15">
    <location>
        <begin position="2358"/>
        <end position="2479"/>
    </location>
</feature>
<evidence type="ECO:0000256" key="6">
    <source>
        <dbReference type="ARBA" id="ARBA00022989"/>
    </source>
</evidence>
<reference evidence="18 19" key="1">
    <citation type="submission" date="2019-04" db="EMBL/GenBank/DDBJ databases">
        <title>Annotation for the trematode Fasciola gigantica.</title>
        <authorList>
            <person name="Choi Y.-J."/>
        </authorList>
    </citation>
    <scope>NUCLEOTIDE SEQUENCE [LARGE SCALE GENOMIC DNA]</scope>
    <source>
        <strain evidence="18">Uganda_cow_1</strain>
    </source>
</reference>
<feature type="region of interest" description="Disordered" evidence="11">
    <location>
        <begin position="1639"/>
        <end position="1684"/>
    </location>
</feature>
<feature type="transmembrane region" description="Helical" evidence="12">
    <location>
        <begin position="699"/>
        <end position="716"/>
    </location>
</feature>
<feature type="transmembrane region" description="Helical" evidence="12">
    <location>
        <begin position="1215"/>
        <end position="1248"/>
    </location>
</feature>
<evidence type="ECO:0000256" key="5">
    <source>
        <dbReference type="ARBA" id="ARBA00022692"/>
    </source>
</evidence>
<feature type="region of interest" description="Disordered" evidence="11">
    <location>
        <begin position="3173"/>
        <end position="3222"/>
    </location>
</feature>
<dbReference type="Pfam" id="PF12166">
    <property type="entry name" value="Piezo_cap"/>
    <property type="match status" value="1"/>
</dbReference>